<dbReference type="RefSeq" id="WP_196043877.1">
    <property type="nucleotide sequence ID" value="NZ_JBFDTA010000001.1"/>
</dbReference>
<dbReference type="InterPro" id="IPR047640">
    <property type="entry name" value="RpiR-like"/>
</dbReference>
<evidence type="ECO:0000313" key="3">
    <source>
        <dbReference type="EMBL" id="MEW3465073.1"/>
    </source>
</evidence>
<evidence type="ECO:0000259" key="2">
    <source>
        <dbReference type="PROSITE" id="PS51464"/>
    </source>
</evidence>
<dbReference type="EMBL" id="JBFDTB010000003">
    <property type="protein sequence ID" value="MEW3465073.1"/>
    <property type="molecule type" value="Genomic_DNA"/>
</dbReference>
<comment type="caution">
    <text evidence="3">The sequence shown here is derived from an EMBL/GenBank/DDBJ whole genome shotgun (WGS) entry which is preliminary data.</text>
</comment>
<dbReference type="SUPFAM" id="SSF53697">
    <property type="entry name" value="SIS domain"/>
    <property type="match status" value="1"/>
</dbReference>
<proteinExistence type="predicted"/>
<dbReference type="PROSITE" id="PS51464">
    <property type="entry name" value="SIS"/>
    <property type="match status" value="1"/>
</dbReference>
<dbReference type="InterPro" id="IPR009057">
    <property type="entry name" value="Homeodomain-like_sf"/>
</dbReference>
<keyword evidence="4" id="KW-1185">Reference proteome</keyword>
<protein>
    <submittedName>
        <fullName evidence="3">MurR/RpiR family transcriptional regulator</fullName>
    </submittedName>
</protein>
<feature type="domain" description="SIS" evidence="2">
    <location>
        <begin position="106"/>
        <end position="242"/>
    </location>
</feature>
<evidence type="ECO:0000259" key="1">
    <source>
        <dbReference type="PROSITE" id="PS51071"/>
    </source>
</evidence>
<dbReference type="Gene3D" id="1.10.10.10">
    <property type="entry name" value="Winged helix-like DNA-binding domain superfamily/Winged helix DNA-binding domain"/>
    <property type="match status" value="1"/>
</dbReference>
<dbReference type="InterPro" id="IPR046348">
    <property type="entry name" value="SIS_dom_sf"/>
</dbReference>
<dbReference type="InterPro" id="IPR000281">
    <property type="entry name" value="HTH_RpiR"/>
</dbReference>
<dbReference type="Pfam" id="PF01418">
    <property type="entry name" value="HTH_6"/>
    <property type="match status" value="1"/>
</dbReference>
<dbReference type="PROSITE" id="PS51071">
    <property type="entry name" value="HTH_RPIR"/>
    <property type="match status" value="1"/>
</dbReference>
<evidence type="ECO:0000313" key="4">
    <source>
        <dbReference type="Proteomes" id="UP001554047"/>
    </source>
</evidence>
<accession>A0ABV3MAK9</accession>
<feature type="domain" description="HTH rpiR-type" evidence="1">
    <location>
        <begin position="1"/>
        <end position="57"/>
    </location>
</feature>
<dbReference type="SUPFAM" id="SSF46689">
    <property type="entry name" value="Homeodomain-like"/>
    <property type="match status" value="1"/>
</dbReference>
<dbReference type="InterPro" id="IPR001347">
    <property type="entry name" value="SIS_dom"/>
</dbReference>
<dbReference type="Gene3D" id="3.40.50.10490">
    <property type="entry name" value="Glucose-6-phosphate isomerase like protein, domain 1"/>
    <property type="match status" value="1"/>
</dbReference>
<dbReference type="PANTHER" id="PTHR30514">
    <property type="entry name" value="GLUCOKINASE"/>
    <property type="match status" value="1"/>
</dbReference>
<dbReference type="Pfam" id="PF01380">
    <property type="entry name" value="SIS"/>
    <property type="match status" value="1"/>
</dbReference>
<dbReference type="InterPro" id="IPR036388">
    <property type="entry name" value="WH-like_DNA-bd_sf"/>
</dbReference>
<organism evidence="3 4">
    <name type="scientific">Enterococcus entomosocium</name>
    <dbReference type="NCBI Taxonomy" id="3034352"/>
    <lineage>
        <taxon>Bacteria</taxon>
        <taxon>Bacillati</taxon>
        <taxon>Bacillota</taxon>
        <taxon>Bacilli</taxon>
        <taxon>Lactobacillales</taxon>
        <taxon>Enterococcaceae</taxon>
        <taxon>Enterococcus</taxon>
    </lineage>
</organism>
<dbReference type="PANTHER" id="PTHR30514:SF1">
    <property type="entry name" value="HTH-TYPE TRANSCRIPTIONAL REGULATOR HEXR-RELATED"/>
    <property type="match status" value="1"/>
</dbReference>
<dbReference type="Proteomes" id="UP001554047">
    <property type="component" value="Unassembled WGS sequence"/>
</dbReference>
<name>A0ABV3MAK9_9ENTE</name>
<gene>
    <name evidence="3" type="ORF">AB1I55_03030</name>
</gene>
<reference evidence="3 4" key="1">
    <citation type="submission" date="2024-05" db="EMBL/GenBank/DDBJ databases">
        <title>Human gut microbiome strain richness.</title>
        <authorList>
            <person name="Chen-Liaw A."/>
        </authorList>
    </citation>
    <scope>NUCLEOTIDE SEQUENCE [LARGE SCALE GENOMIC DNA]</scope>
    <source>
        <strain evidence="3 4">J1100102st1_G3_J1100102_180507</strain>
    </source>
</reference>
<sequence length="243" mass="28031">MANAILKLGNQLSRTSIQELAEMCHVSESTVSRFVRLLGCRSYIDLKNQSRSIQSDNNRFLFHMTKNSMNQLTKQPGMFMNEYCDTIANTLKETAEVLDYQKIDAFILKLQAAERVFIFATSTSLMMAEIIQSNLLSFKKIVYVSFNQKQQKNHIENLKPTDLVVVLSTYGNYFYDYHEITRKLTNLGCHTVLLTQNTGLQEVLLFDDVLFFSKNNHTETGTYSMLLGIEYLVRRYAVLTQKI</sequence>